<evidence type="ECO:0000313" key="1">
    <source>
        <dbReference type="EMBL" id="KAH8089889.1"/>
    </source>
</evidence>
<evidence type="ECO:0000313" key="2">
    <source>
        <dbReference type="Proteomes" id="UP000813824"/>
    </source>
</evidence>
<sequence length="438" mass="49714">MEIAPLSSTRQPPKLPIEVWESVIDQLTFPNSTLWNVRMDLAACSLVCRAWVPRCLFYLFTALTLRTDEQLLELEYAVLRMANIPGLSKRVTVLIIHCLPETDQSWVSLIPLHLPRLDSLTALSIIRFDFTKRHPNFSAVYRAFKVDALEIAYCVYSRYSQITQLACAVHAKKLTVAGQARPYLAPTKRPGHLPLVAVFTLELFVLKTTWRGLQDVSNVWRVRSSVQEVQLIIVSHDSEEINEYWDPPGLLHGDAPAMWQRISALHHDMSLFYQRGTRGFGHKLGPSVSVLRGTDVLCSMRLYHAGGFHPDSPGTFLHLLELAFCGEYPRIIIDVLRGVISSDWFVHSVVLPHVHDGIASQAAWEAIDDCLTHARFAGLLHCDIVAHNEHRVHVEKHPVIDMPYRCLHEEYRARMPRTAARGFFRCAPDVCALRRVPG</sequence>
<dbReference type="OrthoDB" id="2788229at2759"/>
<comment type="caution">
    <text evidence="1">The sequence shown here is derived from an EMBL/GenBank/DDBJ whole genome shotgun (WGS) entry which is preliminary data.</text>
</comment>
<reference evidence="1" key="1">
    <citation type="journal article" date="2021" name="New Phytol.">
        <title>Evolutionary innovations through gain and loss of genes in the ectomycorrhizal Boletales.</title>
        <authorList>
            <person name="Wu G."/>
            <person name="Miyauchi S."/>
            <person name="Morin E."/>
            <person name="Kuo A."/>
            <person name="Drula E."/>
            <person name="Varga T."/>
            <person name="Kohler A."/>
            <person name="Feng B."/>
            <person name="Cao Y."/>
            <person name="Lipzen A."/>
            <person name="Daum C."/>
            <person name="Hundley H."/>
            <person name="Pangilinan J."/>
            <person name="Johnson J."/>
            <person name="Barry K."/>
            <person name="LaButti K."/>
            <person name="Ng V."/>
            <person name="Ahrendt S."/>
            <person name="Min B."/>
            <person name="Choi I.G."/>
            <person name="Park H."/>
            <person name="Plett J.M."/>
            <person name="Magnuson J."/>
            <person name="Spatafora J.W."/>
            <person name="Nagy L.G."/>
            <person name="Henrissat B."/>
            <person name="Grigoriev I.V."/>
            <person name="Yang Z.L."/>
            <person name="Xu J."/>
            <person name="Martin F.M."/>
        </authorList>
    </citation>
    <scope>NUCLEOTIDE SEQUENCE</scope>
    <source>
        <strain evidence="1">KKN 215</strain>
    </source>
</reference>
<proteinExistence type="predicted"/>
<keyword evidence="2" id="KW-1185">Reference proteome</keyword>
<organism evidence="1 2">
    <name type="scientific">Cristinia sonorae</name>
    <dbReference type="NCBI Taxonomy" id="1940300"/>
    <lineage>
        <taxon>Eukaryota</taxon>
        <taxon>Fungi</taxon>
        <taxon>Dikarya</taxon>
        <taxon>Basidiomycota</taxon>
        <taxon>Agaricomycotina</taxon>
        <taxon>Agaricomycetes</taxon>
        <taxon>Agaricomycetidae</taxon>
        <taxon>Agaricales</taxon>
        <taxon>Pleurotineae</taxon>
        <taxon>Stephanosporaceae</taxon>
        <taxon>Cristinia</taxon>
    </lineage>
</organism>
<dbReference type="EMBL" id="JAEVFJ010000038">
    <property type="protein sequence ID" value="KAH8089889.1"/>
    <property type="molecule type" value="Genomic_DNA"/>
</dbReference>
<gene>
    <name evidence="1" type="ORF">BXZ70DRAFT_495341</name>
</gene>
<evidence type="ECO:0008006" key="3">
    <source>
        <dbReference type="Google" id="ProtNLM"/>
    </source>
</evidence>
<accession>A0A8K0UHQ1</accession>
<name>A0A8K0UHQ1_9AGAR</name>
<protein>
    <recommendedName>
        <fullName evidence="3">F-box domain-containing protein</fullName>
    </recommendedName>
</protein>
<dbReference type="AlphaFoldDB" id="A0A8K0UHQ1"/>
<dbReference type="Proteomes" id="UP000813824">
    <property type="component" value="Unassembled WGS sequence"/>
</dbReference>